<evidence type="ECO:0000313" key="2">
    <source>
        <dbReference type="Proteomes" id="UP001498398"/>
    </source>
</evidence>
<proteinExistence type="predicted"/>
<protein>
    <submittedName>
        <fullName evidence="1">Uncharacterized protein</fullName>
    </submittedName>
</protein>
<dbReference type="Proteomes" id="UP001498398">
    <property type="component" value="Unassembled WGS sequence"/>
</dbReference>
<name>A0ABR1IS08_9AGAR</name>
<comment type="caution">
    <text evidence="1">The sequence shown here is derived from an EMBL/GenBank/DDBJ whole genome shotgun (WGS) entry which is preliminary data.</text>
</comment>
<organism evidence="1 2">
    <name type="scientific">Marasmiellus scandens</name>
    <dbReference type="NCBI Taxonomy" id="2682957"/>
    <lineage>
        <taxon>Eukaryota</taxon>
        <taxon>Fungi</taxon>
        <taxon>Dikarya</taxon>
        <taxon>Basidiomycota</taxon>
        <taxon>Agaricomycotina</taxon>
        <taxon>Agaricomycetes</taxon>
        <taxon>Agaricomycetidae</taxon>
        <taxon>Agaricales</taxon>
        <taxon>Marasmiineae</taxon>
        <taxon>Omphalotaceae</taxon>
        <taxon>Marasmiellus</taxon>
    </lineage>
</organism>
<reference evidence="1 2" key="1">
    <citation type="submission" date="2024-01" db="EMBL/GenBank/DDBJ databases">
        <title>A draft genome for the cacao thread blight pathogen Marasmiellus scandens.</title>
        <authorList>
            <person name="Baruah I.K."/>
            <person name="Leung J."/>
            <person name="Bukari Y."/>
            <person name="Amoako-Attah I."/>
            <person name="Meinhardt L.W."/>
            <person name="Bailey B.A."/>
            <person name="Cohen S.P."/>
        </authorList>
    </citation>
    <scope>NUCLEOTIDE SEQUENCE [LARGE SCALE GENOMIC DNA]</scope>
    <source>
        <strain evidence="1 2">GH-19</strain>
    </source>
</reference>
<keyword evidence="2" id="KW-1185">Reference proteome</keyword>
<dbReference type="EMBL" id="JBANRG010000072">
    <property type="protein sequence ID" value="KAK7439580.1"/>
    <property type="molecule type" value="Genomic_DNA"/>
</dbReference>
<gene>
    <name evidence="1" type="ORF">VKT23_017507</name>
</gene>
<accession>A0ABR1IS08</accession>
<evidence type="ECO:0000313" key="1">
    <source>
        <dbReference type="EMBL" id="KAK7439580.1"/>
    </source>
</evidence>
<sequence length="71" mass="7932">MIPDVVLHSEYEIIDLYTVQNDKEKTVPFVHDVGIVGIQGDVFMVKGFFDDGAMVAAMSTETFHIRKLVSS</sequence>